<keyword evidence="1" id="KW-0007">Acetylation</keyword>
<dbReference type="InterPro" id="IPR011945">
    <property type="entry name" value="HAD-SF_ppase_IA/epoxid_hydro_N"/>
</dbReference>
<dbReference type="InterPro" id="IPR023198">
    <property type="entry name" value="PGP-like_dom2"/>
</dbReference>
<dbReference type="Gene3D" id="3.40.50.1820">
    <property type="entry name" value="alpha/beta hydrolase"/>
    <property type="match status" value="1"/>
</dbReference>
<organism evidence="3 4">
    <name type="scientific">Stichopus japonicus</name>
    <name type="common">Sea cucumber</name>
    <dbReference type="NCBI Taxonomy" id="307972"/>
    <lineage>
        <taxon>Eukaryota</taxon>
        <taxon>Metazoa</taxon>
        <taxon>Echinodermata</taxon>
        <taxon>Eleutherozoa</taxon>
        <taxon>Echinozoa</taxon>
        <taxon>Holothuroidea</taxon>
        <taxon>Aspidochirotacea</taxon>
        <taxon>Aspidochirotida</taxon>
        <taxon>Stichopodidae</taxon>
        <taxon>Apostichopus</taxon>
    </lineage>
</organism>
<evidence type="ECO:0000313" key="4">
    <source>
        <dbReference type="Proteomes" id="UP000230750"/>
    </source>
</evidence>
<dbReference type="InterPro" id="IPR023214">
    <property type="entry name" value="HAD_sf"/>
</dbReference>
<dbReference type="SFLD" id="SFLDG01129">
    <property type="entry name" value="C1.5:_HAD__Beta-PGM__Phosphata"/>
    <property type="match status" value="1"/>
</dbReference>
<keyword evidence="3" id="KW-0378">Hydrolase</keyword>
<dbReference type="InterPro" id="IPR036412">
    <property type="entry name" value="HAD-like_sf"/>
</dbReference>
<dbReference type="InterPro" id="IPR052898">
    <property type="entry name" value="ACAD10-like"/>
</dbReference>
<accession>A0A2G8KDQ6</accession>
<proteinExistence type="predicted"/>
<dbReference type="Pfam" id="PF00561">
    <property type="entry name" value="Abhydrolase_1"/>
    <property type="match status" value="1"/>
</dbReference>
<dbReference type="Gene3D" id="1.10.150.240">
    <property type="entry name" value="Putative phosphatase, domain 2"/>
    <property type="match status" value="1"/>
</dbReference>
<dbReference type="SFLD" id="SFLDS00003">
    <property type="entry name" value="Haloacid_Dehalogenase"/>
    <property type="match status" value="1"/>
</dbReference>
<dbReference type="Proteomes" id="UP000230750">
    <property type="component" value="Unassembled WGS sequence"/>
</dbReference>
<gene>
    <name evidence="3" type="ORF">BSL78_17009</name>
</gene>
<dbReference type="InterPro" id="IPR029058">
    <property type="entry name" value="AB_hydrolase_fold"/>
</dbReference>
<dbReference type="SUPFAM" id="SSF53474">
    <property type="entry name" value="alpha/beta-Hydrolases"/>
    <property type="match status" value="1"/>
</dbReference>
<dbReference type="CDD" id="cd02603">
    <property type="entry name" value="HAD_sEH-N_like"/>
    <property type="match status" value="1"/>
</dbReference>
<reference evidence="3 4" key="1">
    <citation type="journal article" date="2017" name="PLoS Biol.">
        <title>The sea cucumber genome provides insights into morphological evolution and visceral regeneration.</title>
        <authorList>
            <person name="Zhang X."/>
            <person name="Sun L."/>
            <person name="Yuan J."/>
            <person name="Sun Y."/>
            <person name="Gao Y."/>
            <person name="Zhang L."/>
            <person name="Li S."/>
            <person name="Dai H."/>
            <person name="Hamel J.F."/>
            <person name="Liu C."/>
            <person name="Yu Y."/>
            <person name="Liu S."/>
            <person name="Lin W."/>
            <person name="Guo K."/>
            <person name="Jin S."/>
            <person name="Xu P."/>
            <person name="Storey K.B."/>
            <person name="Huan P."/>
            <person name="Zhang T."/>
            <person name="Zhou Y."/>
            <person name="Zhang J."/>
            <person name="Lin C."/>
            <person name="Li X."/>
            <person name="Xing L."/>
            <person name="Huo D."/>
            <person name="Sun M."/>
            <person name="Wang L."/>
            <person name="Mercier A."/>
            <person name="Li F."/>
            <person name="Yang H."/>
            <person name="Xiang J."/>
        </authorList>
    </citation>
    <scope>NUCLEOTIDE SEQUENCE [LARGE SCALE GENOMIC DNA]</scope>
    <source>
        <strain evidence="3">Shaxun</strain>
        <tissue evidence="3">Muscle</tissue>
    </source>
</reference>
<dbReference type="InterPro" id="IPR000073">
    <property type="entry name" value="AB_hydrolase_1"/>
</dbReference>
<protein>
    <submittedName>
        <fullName evidence="3">Soluble epoxide hydrolase-like protein 1</fullName>
    </submittedName>
</protein>
<dbReference type="OrthoDB" id="408373at2759"/>
<feature type="domain" description="AB hydrolase-1" evidence="2">
    <location>
        <begin position="257"/>
        <end position="542"/>
    </location>
</feature>
<dbReference type="SUPFAM" id="SSF56784">
    <property type="entry name" value="HAD-like"/>
    <property type="match status" value="1"/>
</dbReference>
<dbReference type="PANTHER" id="PTHR47829:SF1">
    <property type="entry name" value="HAD FAMILY PHOSPHATASE"/>
    <property type="match status" value="1"/>
</dbReference>
<evidence type="ECO:0000313" key="3">
    <source>
        <dbReference type="EMBL" id="PIK46131.1"/>
    </source>
</evidence>
<evidence type="ECO:0000256" key="1">
    <source>
        <dbReference type="ARBA" id="ARBA00022990"/>
    </source>
</evidence>
<comment type="caution">
    <text evidence="3">The sequence shown here is derived from an EMBL/GenBank/DDBJ whole genome shotgun (WGS) entry which is preliminary data.</text>
</comment>
<dbReference type="PANTHER" id="PTHR47829">
    <property type="entry name" value="HYDROLASE, PUTATIVE (AFU_ORTHOLOGUE AFUA_1G12880)-RELATED"/>
    <property type="match status" value="1"/>
</dbReference>
<dbReference type="NCBIfam" id="TIGR01509">
    <property type="entry name" value="HAD-SF-IA-v3"/>
    <property type="match status" value="1"/>
</dbReference>
<dbReference type="PRINTS" id="PR00413">
    <property type="entry name" value="HADHALOGNASE"/>
</dbReference>
<dbReference type="STRING" id="307972.A0A2G8KDQ6"/>
<dbReference type="EMBL" id="MRZV01000664">
    <property type="protein sequence ID" value="PIK46131.1"/>
    <property type="molecule type" value="Genomic_DNA"/>
</dbReference>
<dbReference type="Pfam" id="PF00702">
    <property type="entry name" value="Hydrolase"/>
    <property type="match status" value="1"/>
</dbReference>
<dbReference type="GO" id="GO:0016787">
    <property type="term" value="F:hydrolase activity"/>
    <property type="evidence" value="ECO:0007669"/>
    <property type="project" value="UniProtKB-KW"/>
</dbReference>
<evidence type="ECO:0000259" key="2">
    <source>
        <dbReference type="Pfam" id="PF00561"/>
    </source>
</evidence>
<dbReference type="AlphaFoldDB" id="A0A2G8KDQ6"/>
<sequence length="567" mass="64341">MSWKGAVIFDLYGVIFKRPAGGISNYVKELGLPQYFLENVFASAEKPGDSFFRLERGEISVTQFCDQFERRCQTYAKQVDFKLPSSFSAQKLYFNFSHTFPDEEMLNAVAILKEKGIKICLLTNNFVDDTSYRGVSAQKFLPLRLIFDEIIESCRMGIRKPNPEIFLEACRKLQAKPNETVFLDDLRENVKAARTLGMKTILVKSSNQALRELKLMTGIDVFKKAMPVCIDPTKMSQCSITTKSSIKHHFFEMGQGPPIILLHGFPEGWYGWRRQIPALVMSGYRVIAMEMKGYGESSCPPEVSEYSIENITKQACQSFALSSSKANSVLGNDILTEIKFKEMCLHKYFVLGLPQATFIGHDWGGHVAGSLALHYPERTFAVGSFNAPLDLTREDQNALTTLGQNPAGRAFLDYFQNKDLLSEFSGRLDSQIDSNRDGISLDWPNDLPNRTVYSAEELDYVLERMKISGIRGMLNWYRNANANQRWYSKVAGRQILCPALMVTSNSRDTLLTPQLGQHMEERIPNLTKGILQSGHWVLLEKPVEANEILINWLNKVHRNKFQLPSLL</sequence>
<dbReference type="NCBIfam" id="TIGR02247">
    <property type="entry name" value="HAD-1A3-hyp"/>
    <property type="match status" value="1"/>
</dbReference>
<dbReference type="Gene3D" id="3.40.50.1000">
    <property type="entry name" value="HAD superfamily/HAD-like"/>
    <property type="match status" value="1"/>
</dbReference>
<keyword evidence="4" id="KW-1185">Reference proteome</keyword>
<dbReference type="InterPro" id="IPR006439">
    <property type="entry name" value="HAD-SF_hydro_IA"/>
</dbReference>
<name>A0A2G8KDQ6_STIJA</name>